<keyword evidence="2" id="KW-0456">Lyase</keyword>
<evidence type="ECO:0000256" key="1">
    <source>
        <dbReference type="ARBA" id="ARBA00005323"/>
    </source>
</evidence>
<dbReference type="InterPro" id="IPR001608">
    <property type="entry name" value="Ala_racemase_N"/>
</dbReference>
<keyword evidence="5" id="KW-1185">Reference proteome</keyword>
<evidence type="ECO:0000313" key="5">
    <source>
        <dbReference type="Proteomes" id="UP000016646"/>
    </source>
</evidence>
<evidence type="ECO:0000256" key="2">
    <source>
        <dbReference type="ARBA" id="ARBA00023239"/>
    </source>
</evidence>
<dbReference type="PANTHER" id="PTHR28004:SF2">
    <property type="entry name" value="D-SERINE DEHYDRATASE"/>
    <property type="match status" value="1"/>
</dbReference>
<dbReference type="Gene3D" id="2.40.37.20">
    <property type="entry name" value="D-serine dehydratase-like domain"/>
    <property type="match status" value="1"/>
</dbReference>
<dbReference type="Gene3D" id="3.20.20.10">
    <property type="entry name" value="Alanine racemase"/>
    <property type="match status" value="1"/>
</dbReference>
<dbReference type="Proteomes" id="UP000016646">
    <property type="component" value="Unassembled WGS sequence"/>
</dbReference>
<sequence length="371" mass="41168">MNNKLYEIIDTPSLIIDEEIVLDNIKNTQALADSKGVLLRPHIKTHRMPYFAKLQMKYGATGIACAKIGEAEVMANHGIQDIFIANEIVGILKYKRLKALRPLVKKLRIGIDNTTQVDQIEQVFSTEKEPLEVLIEYEVGENRSGIIEDTDLIHLVKYTLKKKHIIIKGIFSHEGHTYKAANRTECISLAENAYRRTLHATDLMRNMGVEVETISVGATPSILNGAFTEGITELRIGTYIFFDVGQASAIEDFSHCAATVLATVISKPNKERVVIDAGAKALVSQNRDIGICATNGFGRIKNFENVTIAALFDEHGVIINKAFNEQVKIGDKVEVIPSHICPTVNLYDKAILIKNNDIVRTIDIACRGKSQ</sequence>
<evidence type="ECO:0000313" key="4">
    <source>
        <dbReference type="EMBL" id="ERJ98916.1"/>
    </source>
</evidence>
<evidence type="ECO:0000259" key="3">
    <source>
        <dbReference type="SMART" id="SM01119"/>
    </source>
</evidence>
<dbReference type="InterPro" id="IPR026956">
    <property type="entry name" value="D-ser_dehydrat-like_dom"/>
</dbReference>
<reference evidence="4 5" key="1">
    <citation type="submission" date="2013-08" db="EMBL/GenBank/DDBJ databases">
        <authorList>
            <person name="Durkin A.S."/>
            <person name="Haft D.R."/>
            <person name="McCorrison J."/>
            <person name="Torralba M."/>
            <person name="Gillis M."/>
            <person name="Haft D.H."/>
            <person name="Methe B."/>
            <person name="Sutton G."/>
            <person name="Nelson K.E."/>
        </authorList>
    </citation>
    <scope>NUCLEOTIDE SEQUENCE [LARGE SCALE GENOMIC DNA]</scope>
    <source>
        <strain evidence="4 5">ATCC 35536</strain>
    </source>
</reference>
<dbReference type="InterPro" id="IPR042208">
    <property type="entry name" value="D-ser_dehydrat-like_sf"/>
</dbReference>
<protein>
    <submittedName>
        <fullName evidence="4">Alanine racemase, N-terminal domain protein</fullName>
    </submittedName>
</protein>
<name>A0ABN0P5L3_TRESO</name>
<dbReference type="EMBL" id="AVQI01000079">
    <property type="protein sequence ID" value="ERJ98916.1"/>
    <property type="molecule type" value="Genomic_DNA"/>
</dbReference>
<comment type="similarity">
    <text evidence="1">Belongs to the DSD1 family.</text>
</comment>
<proteinExistence type="inferred from homology"/>
<comment type="caution">
    <text evidence="4">The sequence shown here is derived from an EMBL/GenBank/DDBJ whole genome shotgun (WGS) entry which is preliminary data.</text>
</comment>
<gene>
    <name evidence="4" type="ORF">HMPREF0860_1857</name>
</gene>
<dbReference type="RefSeq" id="WP_021495764.1">
    <property type="nucleotide sequence ID" value="NZ_AVQI01000079.1"/>
</dbReference>
<accession>A0ABN0P5L3</accession>
<dbReference type="PANTHER" id="PTHR28004">
    <property type="entry name" value="ZGC:162816-RELATED"/>
    <property type="match status" value="1"/>
</dbReference>
<feature type="domain" description="D-serine dehydratase-like" evidence="3">
    <location>
        <begin position="257"/>
        <end position="354"/>
    </location>
</feature>
<organism evidence="4 5">
    <name type="scientific">Treponema socranskii subsp. socranskii VPI DR56BR1116 = ATCC 35536</name>
    <dbReference type="NCBI Taxonomy" id="1125725"/>
    <lineage>
        <taxon>Bacteria</taxon>
        <taxon>Pseudomonadati</taxon>
        <taxon>Spirochaetota</taxon>
        <taxon>Spirochaetia</taxon>
        <taxon>Spirochaetales</taxon>
        <taxon>Treponemataceae</taxon>
        <taxon>Treponema</taxon>
    </lineage>
</organism>
<dbReference type="InterPro" id="IPR051466">
    <property type="entry name" value="D-amino_acid_metab_enzyme"/>
</dbReference>
<dbReference type="Pfam" id="PF14031">
    <property type="entry name" value="D-ser_dehydrat"/>
    <property type="match status" value="1"/>
</dbReference>
<dbReference type="SMART" id="SM01119">
    <property type="entry name" value="D-ser_dehydrat"/>
    <property type="match status" value="1"/>
</dbReference>
<dbReference type="Pfam" id="PF01168">
    <property type="entry name" value="Ala_racemase_N"/>
    <property type="match status" value="1"/>
</dbReference>
<dbReference type="InterPro" id="IPR029066">
    <property type="entry name" value="PLP-binding_barrel"/>
</dbReference>
<dbReference type="SUPFAM" id="SSF51419">
    <property type="entry name" value="PLP-binding barrel"/>
    <property type="match status" value="1"/>
</dbReference>